<accession>A0A126UVW3</accession>
<organism evidence="1 2">
    <name type="scientific">Falsihalocynthiibacter arcticus</name>
    <dbReference type="NCBI Taxonomy" id="1579316"/>
    <lineage>
        <taxon>Bacteria</taxon>
        <taxon>Pseudomonadati</taxon>
        <taxon>Pseudomonadota</taxon>
        <taxon>Alphaproteobacteria</taxon>
        <taxon>Rhodobacterales</taxon>
        <taxon>Roseobacteraceae</taxon>
        <taxon>Falsihalocynthiibacter</taxon>
    </lineage>
</organism>
<name>A0A126UVW3_9RHOB</name>
<dbReference type="AlphaFoldDB" id="A0A126UVW3"/>
<keyword evidence="2" id="KW-1185">Reference proteome</keyword>
<protein>
    <recommendedName>
        <fullName evidence="3">Helix-turn-helix domain-containing protein</fullName>
    </recommendedName>
</protein>
<dbReference type="EMBL" id="CP014327">
    <property type="protein sequence ID" value="AML50190.1"/>
    <property type="molecule type" value="Genomic_DNA"/>
</dbReference>
<proteinExistence type="predicted"/>
<gene>
    <name evidence="1" type="ORF">RC74_01930</name>
</gene>
<evidence type="ECO:0008006" key="3">
    <source>
        <dbReference type="Google" id="ProtNLM"/>
    </source>
</evidence>
<dbReference type="Proteomes" id="UP000070371">
    <property type="component" value="Chromosome"/>
</dbReference>
<reference evidence="1 2" key="1">
    <citation type="submission" date="2016-02" db="EMBL/GenBank/DDBJ databases">
        <title>Complete genome sequence of Halocynthiibacter arcticus PAMC 20958t from arctic marine sediment.</title>
        <authorList>
            <person name="Lee Y.M."/>
            <person name="Baek K."/>
            <person name="Lee H.K."/>
            <person name="Shin S.C."/>
        </authorList>
    </citation>
    <scope>NUCLEOTIDE SEQUENCE [LARGE SCALE GENOMIC DNA]</scope>
    <source>
        <strain evidence="1">PAMC 20958</strain>
    </source>
</reference>
<evidence type="ECO:0000313" key="2">
    <source>
        <dbReference type="Proteomes" id="UP000070371"/>
    </source>
</evidence>
<evidence type="ECO:0000313" key="1">
    <source>
        <dbReference type="EMBL" id="AML50190.1"/>
    </source>
</evidence>
<dbReference type="KEGG" id="hat:RC74_01930"/>
<sequence length="83" mass="9399">MKKKNISHANLLDVNNITHARSLLATKEIAAFTGFSTSYFAKGRIYVYGSKFLRIRGKILYHVDAVNRWLIDHECDPKGGSDD</sequence>